<dbReference type="RefSeq" id="WP_057805924.1">
    <property type="nucleotide sequence ID" value="NZ_BJYP01000014.1"/>
</dbReference>
<feature type="transmembrane region" description="Helical" evidence="7">
    <location>
        <begin position="153"/>
        <end position="171"/>
    </location>
</feature>
<dbReference type="InterPro" id="IPR027417">
    <property type="entry name" value="P-loop_NTPase"/>
</dbReference>
<dbReference type="InterPro" id="IPR039421">
    <property type="entry name" value="Type_1_exporter"/>
</dbReference>
<keyword evidence="5 7" id="KW-1133">Transmembrane helix</keyword>
<protein>
    <submittedName>
        <fullName evidence="10">ABC transporter</fullName>
    </submittedName>
    <submittedName>
        <fullName evidence="11">ABC-type multidrug transport system, ATPase and permease component</fullName>
    </submittedName>
</protein>
<dbReference type="Gene3D" id="1.20.1560.10">
    <property type="entry name" value="ABC transporter type 1, transmembrane domain"/>
    <property type="match status" value="1"/>
</dbReference>
<dbReference type="SUPFAM" id="SSF52540">
    <property type="entry name" value="P-loop containing nucleoside triphosphate hydrolases"/>
    <property type="match status" value="1"/>
</dbReference>
<name>A0A0R2JZY6_9LACO</name>
<reference evidence="10 12" key="1">
    <citation type="journal article" date="2015" name="Genome Announc.">
        <title>Expanding the biotechnology potential of lactobacilli through comparative genomics of 213 strains and associated genera.</title>
        <authorList>
            <person name="Sun Z."/>
            <person name="Harris H.M."/>
            <person name="McCann A."/>
            <person name="Guo C."/>
            <person name="Argimon S."/>
            <person name="Zhang W."/>
            <person name="Yang X."/>
            <person name="Jeffery I.B."/>
            <person name="Cooney J.C."/>
            <person name="Kagawa T.F."/>
            <person name="Liu W."/>
            <person name="Song Y."/>
            <person name="Salvetti E."/>
            <person name="Wrobel A."/>
            <person name="Rasinkangas P."/>
            <person name="Parkhill J."/>
            <person name="Rea M.C."/>
            <person name="O'Sullivan O."/>
            <person name="Ritari J."/>
            <person name="Douillard F.P."/>
            <person name="Paul Ross R."/>
            <person name="Yang R."/>
            <person name="Briner A.E."/>
            <person name="Felis G.E."/>
            <person name="de Vos W.M."/>
            <person name="Barrangou R."/>
            <person name="Klaenhammer T.R."/>
            <person name="Caufield P.W."/>
            <person name="Cui Y."/>
            <person name="Zhang H."/>
            <person name="O'Toole P.W."/>
        </authorList>
    </citation>
    <scope>NUCLEOTIDE SEQUENCE [LARGE SCALE GENOMIC DNA]</scope>
    <source>
        <strain evidence="10 12">DSM 22301</strain>
    </source>
</reference>
<dbReference type="InterPro" id="IPR036640">
    <property type="entry name" value="ABC1_TM_sf"/>
</dbReference>
<dbReference type="PATRIC" id="fig|319653.3.peg.2073"/>
<evidence type="ECO:0000256" key="6">
    <source>
        <dbReference type="ARBA" id="ARBA00023136"/>
    </source>
</evidence>
<reference evidence="11 13" key="2">
    <citation type="submission" date="2016-10" db="EMBL/GenBank/DDBJ databases">
        <authorList>
            <person name="Varghese N."/>
            <person name="Submissions S."/>
        </authorList>
    </citation>
    <scope>NUCLEOTIDE SEQUENCE [LARGE SCALE GENOMIC DNA]</scope>
    <source>
        <strain evidence="11 13">CGMCC 1.3889</strain>
    </source>
</reference>
<evidence type="ECO:0000313" key="11">
    <source>
        <dbReference type="EMBL" id="SER46169.1"/>
    </source>
</evidence>
<feature type="transmembrane region" description="Helical" evidence="7">
    <location>
        <begin position="21"/>
        <end position="45"/>
    </location>
</feature>
<feature type="domain" description="ABC transmembrane type-1" evidence="9">
    <location>
        <begin position="26"/>
        <end position="296"/>
    </location>
</feature>
<evidence type="ECO:0000313" key="10">
    <source>
        <dbReference type="EMBL" id="KRN82651.1"/>
    </source>
</evidence>
<keyword evidence="6 7" id="KW-0472">Membrane</keyword>
<dbReference type="PANTHER" id="PTHR24221:SF654">
    <property type="entry name" value="ATP-BINDING CASSETTE SUB-FAMILY B MEMBER 6"/>
    <property type="match status" value="1"/>
</dbReference>
<accession>A0A0R2JZY6</accession>
<dbReference type="Proteomes" id="UP000182818">
    <property type="component" value="Unassembled WGS sequence"/>
</dbReference>
<sequence>MNIREIFKLVPKSKYPWLVLCKLYMSGFNLFVSVMIQVGIVIAFGKNTSQLWYVLSALVVGSVGYGIIYFNYSMLLEKIKKHVSETVSLKLMDKVISSSRKQEVKEGELVNLINQDAETIANYLYSGISPLFDFFLSMLMGLCYVFFYSWIAGVFYLCVGLTFFILVRFFFKKQANVRQIFEKYDDEHKRFFAELYKNIPLLRIFGSTQWAITKHQHFFVKKFPYWTKNVNTAAVNSSLFVGGVYFVEVSSLIGGLLLVKSNNLELSIMVGIWNAGIGSILDPFMSLPSVISYLSQQHVAIKRVNNRMSVYQEDHNVIEAKAGQTMNLEKILIRNLYFRYSDNGKEIFKNFNLTIPRSKITFIVGDNGAGKTTIIKLILGLIEPTSGKIFALDTNNREQTGFSLKLAYVPQKNILFNTTIYRNLTLDKLIDLSTIKNVLEAVHMDQQIEQLSNGLNTVVGDETNFSEGQMRRLSIARAVLSNKQFVIMDEPFSDLDRDNQIALMQELRSIAKQTGILIITHTFDLIEPSDNVIRIGGLI</sequence>
<dbReference type="OrthoDB" id="2968466at2"/>
<dbReference type="Proteomes" id="UP000051749">
    <property type="component" value="Unassembled WGS sequence"/>
</dbReference>
<evidence type="ECO:0000256" key="7">
    <source>
        <dbReference type="SAM" id="Phobius"/>
    </source>
</evidence>
<dbReference type="EMBL" id="JQBY01000008">
    <property type="protein sequence ID" value="KRN82651.1"/>
    <property type="molecule type" value="Genomic_DNA"/>
</dbReference>
<dbReference type="CDD" id="cd03228">
    <property type="entry name" value="ABCC_MRP_Like"/>
    <property type="match status" value="1"/>
</dbReference>
<feature type="transmembrane region" description="Helical" evidence="7">
    <location>
        <begin position="51"/>
        <end position="72"/>
    </location>
</feature>
<dbReference type="Pfam" id="PF00005">
    <property type="entry name" value="ABC_tran"/>
    <property type="match status" value="1"/>
</dbReference>
<evidence type="ECO:0000256" key="4">
    <source>
        <dbReference type="ARBA" id="ARBA00022840"/>
    </source>
</evidence>
<feature type="transmembrane region" description="Helical" evidence="7">
    <location>
        <begin position="123"/>
        <end position="147"/>
    </location>
</feature>
<evidence type="ECO:0000256" key="1">
    <source>
        <dbReference type="ARBA" id="ARBA00004651"/>
    </source>
</evidence>
<evidence type="ECO:0000313" key="13">
    <source>
        <dbReference type="Proteomes" id="UP000182818"/>
    </source>
</evidence>
<dbReference type="GO" id="GO:0140359">
    <property type="term" value="F:ABC-type transporter activity"/>
    <property type="evidence" value="ECO:0007669"/>
    <property type="project" value="InterPro"/>
</dbReference>
<dbReference type="SUPFAM" id="SSF90123">
    <property type="entry name" value="ABC transporter transmembrane region"/>
    <property type="match status" value="1"/>
</dbReference>
<keyword evidence="4" id="KW-0067">ATP-binding</keyword>
<dbReference type="GeneID" id="76043390"/>
<dbReference type="Gene3D" id="3.40.50.300">
    <property type="entry name" value="P-loop containing nucleotide triphosphate hydrolases"/>
    <property type="match status" value="1"/>
</dbReference>
<comment type="caution">
    <text evidence="10">The sequence shown here is derived from an EMBL/GenBank/DDBJ whole genome shotgun (WGS) entry which is preliminary data.</text>
</comment>
<feature type="domain" description="ABC transporter" evidence="8">
    <location>
        <begin position="331"/>
        <end position="539"/>
    </location>
</feature>
<dbReference type="PROSITE" id="PS50893">
    <property type="entry name" value="ABC_TRANSPORTER_2"/>
    <property type="match status" value="1"/>
</dbReference>
<evidence type="ECO:0000256" key="3">
    <source>
        <dbReference type="ARBA" id="ARBA00022741"/>
    </source>
</evidence>
<dbReference type="SMART" id="SM00382">
    <property type="entry name" value="AAA"/>
    <property type="match status" value="1"/>
</dbReference>
<proteinExistence type="predicted"/>
<evidence type="ECO:0000259" key="8">
    <source>
        <dbReference type="PROSITE" id="PS50893"/>
    </source>
</evidence>
<evidence type="ECO:0000313" key="12">
    <source>
        <dbReference type="Proteomes" id="UP000051749"/>
    </source>
</evidence>
<organism evidence="10 12">
    <name type="scientific">Pediococcus ethanolidurans</name>
    <dbReference type="NCBI Taxonomy" id="319653"/>
    <lineage>
        <taxon>Bacteria</taxon>
        <taxon>Bacillati</taxon>
        <taxon>Bacillota</taxon>
        <taxon>Bacilli</taxon>
        <taxon>Lactobacillales</taxon>
        <taxon>Lactobacillaceae</taxon>
        <taxon>Pediococcus</taxon>
    </lineage>
</organism>
<dbReference type="Pfam" id="PF00664">
    <property type="entry name" value="ABC_membrane"/>
    <property type="match status" value="1"/>
</dbReference>
<dbReference type="GO" id="GO:0016887">
    <property type="term" value="F:ATP hydrolysis activity"/>
    <property type="evidence" value="ECO:0007669"/>
    <property type="project" value="InterPro"/>
</dbReference>
<feature type="transmembrane region" description="Helical" evidence="7">
    <location>
        <begin position="238"/>
        <end position="259"/>
    </location>
</feature>
<evidence type="ECO:0000256" key="2">
    <source>
        <dbReference type="ARBA" id="ARBA00022692"/>
    </source>
</evidence>
<dbReference type="GO" id="GO:0005524">
    <property type="term" value="F:ATP binding"/>
    <property type="evidence" value="ECO:0007669"/>
    <property type="project" value="UniProtKB-KW"/>
</dbReference>
<dbReference type="PROSITE" id="PS50929">
    <property type="entry name" value="ABC_TM1F"/>
    <property type="match status" value="1"/>
</dbReference>
<dbReference type="EMBL" id="FOGK01000007">
    <property type="protein sequence ID" value="SER46169.1"/>
    <property type="molecule type" value="Genomic_DNA"/>
</dbReference>
<keyword evidence="2 7" id="KW-0812">Transmembrane</keyword>
<comment type="subcellular location">
    <subcellularLocation>
        <location evidence="1">Cell membrane</location>
        <topology evidence="1">Multi-pass membrane protein</topology>
    </subcellularLocation>
</comment>
<dbReference type="GO" id="GO:0005886">
    <property type="term" value="C:plasma membrane"/>
    <property type="evidence" value="ECO:0007669"/>
    <property type="project" value="UniProtKB-SubCell"/>
</dbReference>
<keyword evidence="13" id="KW-1185">Reference proteome</keyword>
<dbReference type="PANTHER" id="PTHR24221">
    <property type="entry name" value="ATP-BINDING CASSETTE SUB-FAMILY B"/>
    <property type="match status" value="1"/>
</dbReference>
<dbReference type="AlphaFoldDB" id="A0A0R2JZY6"/>
<dbReference type="InterPro" id="IPR011527">
    <property type="entry name" value="ABC1_TM_dom"/>
</dbReference>
<dbReference type="STRING" id="319653.SAMN04487973_10734"/>
<gene>
    <name evidence="10" type="ORF">IV87_GL002035</name>
    <name evidence="11" type="ORF">SAMN04487973_10734</name>
</gene>
<dbReference type="InterPro" id="IPR003593">
    <property type="entry name" value="AAA+_ATPase"/>
</dbReference>
<evidence type="ECO:0000259" key="9">
    <source>
        <dbReference type="PROSITE" id="PS50929"/>
    </source>
</evidence>
<keyword evidence="3" id="KW-0547">Nucleotide-binding</keyword>
<evidence type="ECO:0000256" key="5">
    <source>
        <dbReference type="ARBA" id="ARBA00022989"/>
    </source>
</evidence>
<dbReference type="InterPro" id="IPR003439">
    <property type="entry name" value="ABC_transporter-like_ATP-bd"/>
</dbReference>